<proteinExistence type="predicted"/>
<keyword evidence="3" id="KW-1185">Reference proteome</keyword>
<dbReference type="AlphaFoldDB" id="A0A8B6GFI6"/>
<accession>A0A8B6GFI6</accession>
<name>A0A8B6GFI6_MYTGA</name>
<evidence type="ECO:0000256" key="1">
    <source>
        <dbReference type="SAM" id="Coils"/>
    </source>
</evidence>
<protein>
    <submittedName>
        <fullName evidence="2">Uncharacterized protein</fullName>
    </submittedName>
</protein>
<feature type="coiled-coil region" evidence="1">
    <location>
        <begin position="126"/>
        <end position="153"/>
    </location>
</feature>
<dbReference type="Proteomes" id="UP000596742">
    <property type="component" value="Unassembled WGS sequence"/>
</dbReference>
<comment type="caution">
    <text evidence="2">The sequence shown here is derived from an EMBL/GenBank/DDBJ whole genome shotgun (WGS) entry which is preliminary data.</text>
</comment>
<dbReference type="EMBL" id="UYJE01008347">
    <property type="protein sequence ID" value="VDI63158.1"/>
    <property type="molecule type" value="Genomic_DNA"/>
</dbReference>
<evidence type="ECO:0000313" key="3">
    <source>
        <dbReference type="Proteomes" id="UP000596742"/>
    </source>
</evidence>
<keyword evidence="1" id="KW-0175">Coiled coil</keyword>
<sequence length="173" mass="20388">MDTKETILHEIEERKNFTTIVHTVQVDLDEKVQNFTKTVDLMKSEFKQKIDEHIGGNSNQFAINQNIAKLQKNTIDTISHEILRQRENMTKIIDNVNTDLNDKMKNFTSNVVLMQSSGQKKIDEHIEDNRNQFTEVKQDIANIRTEMEEKIENEIFLKNEEFYCNGQYCEQSE</sequence>
<reference evidence="2" key="1">
    <citation type="submission" date="2018-11" db="EMBL/GenBank/DDBJ databases">
        <authorList>
            <person name="Alioto T."/>
            <person name="Alioto T."/>
        </authorList>
    </citation>
    <scope>NUCLEOTIDE SEQUENCE</scope>
</reference>
<dbReference type="OrthoDB" id="49395at2759"/>
<evidence type="ECO:0000313" key="2">
    <source>
        <dbReference type="EMBL" id="VDI63158.1"/>
    </source>
</evidence>
<organism evidence="2 3">
    <name type="scientific">Mytilus galloprovincialis</name>
    <name type="common">Mediterranean mussel</name>
    <dbReference type="NCBI Taxonomy" id="29158"/>
    <lineage>
        <taxon>Eukaryota</taxon>
        <taxon>Metazoa</taxon>
        <taxon>Spiralia</taxon>
        <taxon>Lophotrochozoa</taxon>
        <taxon>Mollusca</taxon>
        <taxon>Bivalvia</taxon>
        <taxon>Autobranchia</taxon>
        <taxon>Pteriomorphia</taxon>
        <taxon>Mytilida</taxon>
        <taxon>Mytiloidea</taxon>
        <taxon>Mytilidae</taxon>
        <taxon>Mytilinae</taxon>
        <taxon>Mytilus</taxon>
    </lineage>
</organism>
<gene>
    <name evidence="2" type="ORF">MGAL_10B018213</name>
</gene>